<evidence type="ECO:0000313" key="2">
    <source>
        <dbReference type="Proteomes" id="UP000001036"/>
    </source>
</evidence>
<gene>
    <name evidence="1" type="ordered locus">CJA_1200</name>
</gene>
<accession>B3PC87</accession>
<dbReference type="AlphaFoldDB" id="B3PC87"/>
<dbReference type="EMBL" id="CP000934">
    <property type="protein sequence ID" value="ACE84594.1"/>
    <property type="molecule type" value="Genomic_DNA"/>
</dbReference>
<organism evidence="1 2">
    <name type="scientific">Cellvibrio japonicus (strain Ueda107)</name>
    <name type="common">Pseudomonas fluorescens subsp. cellulosa</name>
    <dbReference type="NCBI Taxonomy" id="498211"/>
    <lineage>
        <taxon>Bacteria</taxon>
        <taxon>Pseudomonadati</taxon>
        <taxon>Pseudomonadota</taxon>
        <taxon>Gammaproteobacteria</taxon>
        <taxon>Cellvibrionales</taxon>
        <taxon>Cellvibrionaceae</taxon>
        <taxon>Cellvibrio</taxon>
    </lineage>
</organism>
<dbReference type="eggNOG" id="COG2044">
    <property type="taxonomic scope" value="Bacteria"/>
</dbReference>
<reference evidence="1 2" key="1">
    <citation type="journal article" date="2008" name="J. Bacteriol.">
        <title>Insights into plant cell wall degradation from the genome sequence of the soil bacterium Cellvibrio japonicus.</title>
        <authorList>
            <person name="Deboy R.T."/>
            <person name="Mongodin E.F."/>
            <person name="Fouts D.E."/>
            <person name="Tailford L.E."/>
            <person name="Khouri H."/>
            <person name="Emerson J.B."/>
            <person name="Mohamoud Y."/>
            <person name="Watkins K."/>
            <person name="Henrissat B."/>
            <person name="Gilbert H.J."/>
            <person name="Nelson K.E."/>
        </authorList>
    </citation>
    <scope>NUCLEOTIDE SEQUENCE [LARGE SCALE GENOMIC DNA]</scope>
    <source>
        <strain evidence="1 2">Ueda107</strain>
    </source>
</reference>
<keyword evidence="2" id="KW-1185">Reference proteome</keyword>
<dbReference type="SUPFAM" id="SSF75169">
    <property type="entry name" value="DsrEFH-like"/>
    <property type="match status" value="1"/>
</dbReference>
<protein>
    <submittedName>
        <fullName evidence="1">Uncharacterized protein</fullName>
    </submittedName>
</protein>
<dbReference type="OrthoDB" id="9006161at2"/>
<sequence>MQRYFFVTTQDPFTNSSANDYFIHITKLSQQGNGVSVFLVQNGITPAIKNAHLPCFDELLASAITIYADIFSLQQRGIKATELKQNIQSTDLHAIIHARLNGDDVIWF</sequence>
<dbReference type="STRING" id="498211.CJA_1200"/>
<dbReference type="Proteomes" id="UP000001036">
    <property type="component" value="Chromosome"/>
</dbReference>
<dbReference type="Pfam" id="PF02635">
    <property type="entry name" value="DsrE"/>
    <property type="match status" value="1"/>
</dbReference>
<name>B3PC87_CELJU</name>
<dbReference type="RefSeq" id="WP_012486847.1">
    <property type="nucleotide sequence ID" value="NC_010995.1"/>
</dbReference>
<dbReference type="Gene3D" id="3.40.1260.10">
    <property type="entry name" value="DsrEFH-like"/>
    <property type="match status" value="1"/>
</dbReference>
<dbReference type="KEGG" id="cja:CJA_1200"/>
<dbReference type="InterPro" id="IPR027396">
    <property type="entry name" value="DsrEFH-like"/>
</dbReference>
<evidence type="ECO:0000313" key="1">
    <source>
        <dbReference type="EMBL" id="ACE84594.1"/>
    </source>
</evidence>
<dbReference type="InterPro" id="IPR003787">
    <property type="entry name" value="Sulphur_relay_DsrE/F-like"/>
</dbReference>
<proteinExistence type="predicted"/>
<dbReference type="HOGENOM" id="CLU_174541_0_0_6"/>